<evidence type="ECO:0000256" key="7">
    <source>
        <dbReference type="ARBA" id="ARBA00022741"/>
    </source>
</evidence>
<evidence type="ECO:0000256" key="13">
    <source>
        <dbReference type="HAMAP-Rule" id="MF_01850"/>
    </source>
</evidence>
<dbReference type="HAMAP" id="MF_01850">
    <property type="entry name" value="TtcA"/>
    <property type="match status" value="1"/>
</dbReference>
<comment type="pathway">
    <text evidence="13">tRNA modification.</text>
</comment>
<keyword evidence="1 13" id="KW-0004">4Fe-4S</keyword>
<evidence type="ECO:0000256" key="12">
    <source>
        <dbReference type="ARBA" id="ARBA00023014"/>
    </source>
</evidence>
<dbReference type="Pfam" id="PF01171">
    <property type="entry name" value="ATP_bind_3"/>
    <property type="match status" value="1"/>
</dbReference>
<dbReference type="EMBL" id="WNCL01000005">
    <property type="protein sequence ID" value="MTU42572.1"/>
    <property type="molecule type" value="Genomic_DNA"/>
</dbReference>
<evidence type="ECO:0000256" key="6">
    <source>
        <dbReference type="ARBA" id="ARBA00022723"/>
    </source>
</evidence>
<dbReference type="PANTHER" id="PTHR43686">
    <property type="entry name" value="SULFURTRANSFERASE-RELATED"/>
    <property type="match status" value="1"/>
</dbReference>
<dbReference type="SUPFAM" id="SSF52402">
    <property type="entry name" value="Adenine nucleotide alpha hydrolases-like"/>
    <property type="match status" value="1"/>
</dbReference>
<dbReference type="InterPro" id="IPR011063">
    <property type="entry name" value="TilS/TtcA_N"/>
</dbReference>
<evidence type="ECO:0000256" key="3">
    <source>
        <dbReference type="ARBA" id="ARBA00022555"/>
    </source>
</evidence>
<keyword evidence="10 13" id="KW-0694">RNA-binding</keyword>
<name>A0A6I3S735_9BURK</name>
<keyword evidence="6 13" id="KW-0479">Metal-binding</keyword>
<feature type="binding site" evidence="13">
    <location>
        <position position="150"/>
    </location>
    <ligand>
        <name>[4Fe-4S] cluster</name>
        <dbReference type="ChEBI" id="CHEBI:49883"/>
    </ligand>
</feature>
<feature type="domain" description="tRNA(Ile)-lysidine/2-thiocytidine synthase N-terminal" evidence="15">
    <location>
        <begin position="66"/>
        <end position="229"/>
    </location>
</feature>
<evidence type="ECO:0000259" key="15">
    <source>
        <dbReference type="Pfam" id="PF01171"/>
    </source>
</evidence>
<dbReference type="CDD" id="cd24138">
    <property type="entry name" value="TtcA-like"/>
    <property type="match status" value="1"/>
</dbReference>
<keyword evidence="12 13" id="KW-0411">Iron-sulfur</keyword>
<organism evidence="16 17">
    <name type="scientific">Parasutterella excrementihominis</name>
    <dbReference type="NCBI Taxonomy" id="487175"/>
    <lineage>
        <taxon>Bacteria</taxon>
        <taxon>Pseudomonadati</taxon>
        <taxon>Pseudomonadota</taxon>
        <taxon>Betaproteobacteria</taxon>
        <taxon>Burkholderiales</taxon>
        <taxon>Sutterellaceae</taxon>
        <taxon>Parasutterella</taxon>
    </lineage>
</organism>
<accession>A0A6I3S735</accession>
<evidence type="ECO:0000313" key="16">
    <source>
        <dbReference type="EMBL" id="MTU42572.1"/>
    </source>
</evidence>
<dbReference type="AlphaFoldDB" id="A0A6I3S735"/>
<feature type="binding site" evidence="13">
    <location>
        <position position="237"/>
    </location>
    <ligand>
        <name>[4Fe-4S] cluster</name>
        <dbReference type="ChEBI" id="CHEBI:49883"/>
    </ligand>
</feature>
<comment type="miscellaneous">
    <text evidence="13">The thiolation reaction likely consists of two steps: a first activation step by ATP to form an adenylated intermediate of the target base of tRNA, and a second nucleophilic substitution step of the sulfur (S) atom supplied by the hydrosulfide attached to the Fe-S cluster.</text>
</comment>
<comment type="caution">
    <text evidence="16">The sequence shown here is derived from an EMBL/GenBank/DDBJ whole genome shotgun (WGS) entry which is preliminary data.</text>
</comment>
<comment type="catalytic activity">
    <reaction evidence="13">
        <text>cytidine(32) in tRNA + S-sulfanyl-L-cysteinyl-[cysteine desulfurase] + AH2 + ATP = 2-thiocytidine(32) in tRNA + L-cysteinyl-[cysteine desulfurase] + A + AMP + diphosphate + H(+)</text>
        <dbReference type="Rhea" id="RHEA:57048"/>
        <dbReference type="Rhea" id="RHEA-COMP:10288"/>
        <dbReference type="Rhea" id="RHEA-COMP:12157"/>
        <dbReference type="Rhea" id="RHEA-COMP:12158"/>
        <dbReference type="Rhea" id="RHEA-COMP:14821"/>
        <dbReference type="ChEBI" id="CHEBI:13193"/>
        <dbReference type="ChEBI" id="CHEBI:15378"/>
        <dbReference type="ChEBI" id="CHEBI:17499"/>
        <dbReference type="ChEBI" id="CHEBI:29950"/>
        <dbReference type="ChEBI" id="CHEBI:30616"/>
        <dbReference type="ChEBI" id="CHEBI:33019"/>
        <dbReference type="ChEBI" id="CHEBI:61963"/>
        <dbReference type="ChEBI" id="CHEBI:82748"/>
        <dbReference type="ChEBI" id="CHEBI:141453"/>
        <dbReference type="ChEBI" id="CHEBI:456215"/>
    </reaction>
</comment>
<keyword evidence="5 13" id="KW-0819">tRNA processing</keyword>
<reference evidence="16 17" key="1">
    <citation type="journal article" date="2019" name="Nat. Med.">
        <title>A library of human gut bacterial isolates paired with longitudinal multiomics data enables mechanistic microbiome research.</title>
        <authorList>
            <person name="Poyet M."/>
            <person name="Groussin M."/>
            <person name="Gibbons S.M."/>
            <person name="Avila-Pacheco J."/>
            <person name="Jiang X."/>
            <person name="Kearney S.M."/>
            <person name="Perrotta A.R."/>
            <person name="Berdy B."/>
            <person name="Zhao S."/>
            <person name="Lieberman T.D."/>
            <person name="Swanson P.K."/>
            <person name="Smith M."/>
            <person name="Roesemann S."/>
            <person name="Alexander J.E."/>
            <person name="Rich S.A."/>
            <person name="Livny J."/>
            <person name="Vlamakis H."/>
            <person name="Clish C."/>
            <person name="Bullock K."/>
            <person name="Deik A."/>
            <person name="Scott J."/>
            <person name="Pierce K.A."/>
            <person name="Xavier R.J."/>
            <person name="Alm E.J."/>
        </authorList>
    </citation>
    <scope>NUCLEOTIDE SEQUENCE [LARGE SCALE GENOMIC DNA]</scope>
    <source>
        <strain evidence="16 17">BIOML-A2</strain>
    </source>
</reference>
<sequence>MEPVKIEELKDQTEQNISTAEESASEAPSEEKKERLSFENRKLEKRLVRLCAQAITDFNLIEDGDKVMVCVSGGKDSYALLDALVRLQGRAPIRFELLAFCLNQHLPDFPLDRLIAHLEKIGVPYHIEDQDTFSIVKSKYSDNRNLCSLCSRLRRGIIYRVAREQKCTKIALGHHLDDVVSTLMLNMFYGGRLKSMPPKLLSDAKEHIVIRPLVYLREKDLARWCRIKGYDVIPKLCGADDVCRREMKEIIQRMDRETPGRVENIFRSLTRVAPSHLLDQSLFDFKDLEKERITPETSEEV</sequence>
<keyword evidence="11 13" id="KW-0408">Iron</keyword>
<evidence type="ECO:0000256" key="1">
    <source>
        <dbReference type="ARBA" id="ARBA00022485"/>
    </source>
</evidence>
<evidence type="ECO:0000256" key="5">
    <source>
        <dbReference type="ARBA" id="ARBA00022694"/>
    </source>
</evidence>
<comment type="function">
    <text evidence="13">Catalyzes the ATP-dependent 2-thiolation of cytidine in position 32 of tRNA, to form 2-thiocytidine (s(2)C32). The sulfur atoms are provided by the cysteine/cysteine desulfurase (IscS) system.</text>
</comment>
<keyword evidence="2 13" id="KW-0963">Cytoplasm</keyword>
<dbReference type="PIRSF" id="PIRSF004976">
    <property type="entry name" value="ATPase_YdaO"/>
    <property type="match status" value="1"/>
</dbReference>
<keyword evidence="8 13" id="KW-0067">ATP-binding</keyword>
<dbReference type="GeneID" id="43347840"/>
<dbReference type="InterPro" id="IPR014729">
    <property type="entry name" value="Rossmann-like_a/b/a_fold"/>
</dbReference>
<comment type="cofactor">
    <cofactor evidence="13">
        <name>[4Fe-4S] cluster</name>
        <dbReference type="ChEBI" id="CHEBI:49883"/>
    </cofactor>
    <text evidence="13">Binds 1 [4Fe-4S] cluster per subunit. The cluster is chelated by three Cys residues, the fourth Fe has a free coordination site that may bind a sulfur atom transferred from the persulfide of IscS.</text>
</comment>
<dbReference type="GO" id="GO:0000287">
    <property type="term" value="F:magnesium ion binding"/>
    <property type="evidence" value="ECO:0007669"/>
    <property type="project" value="UniProtKB-UniRule"/>
</dbReference>
<keyword evidence="3 13" id="KW-0820">tRNA-binding</keyword>
<dbReference type="GO" id="GO:0005737">
    <property type="term" value="C:cytoplasm"/>
    <property type="evidence" value="ECO:0007669"/>
    <property type="project" value="UniProtKB-SubCell"/>
</dbReference>
<keyword evidence="4 13" id="KW-0808">Transferase</keyword>
<evidence type="ECO:0000256" key="9">
    <source>
        <dbReference type="ARBA" id="ARBA00022842"/>
    </source>
</evidence>
<gene>
    <name evidence="13 16" type="primary">ttcA</name>
    <name evidence="16" type="ORF">GMD42_02820</name>
</gene>
<dbReference type="GO" id="GO:0034227">
    <property type="term" value="P:tRNA thio-modification"/>
    <property type="evidence" value="ECO:0007669"/>
    <property type="project" value="UniProtKB-UniRule"/>
</dbReference>
<dbReference type="Gene3D" id="3.40.50.620">
    <property type="entry name" value="HUPs"/>
    <property type="match status" value="1"/>
</dbReference>
<comment type="similarity">
    <text evidence="13">Belongs to the TtcA family.</text>
</comment>
<dbReference type="EC" id="2.8.1.-" evidence="13"/>
<dbReference type="PANTHER" id="PTHR43686:SF1">
    <property type="entry name" value="AMINOTRAN_5 DOMAIN-CONTAINING PROTEIN"/>
    <property type="match status" value="1"/>
</dbReference>
<dbReference type="RefSeq" id="WP_008863429.1">
    <property type="nucleotide sequence ID" value="NZ_CAJUON010000002.1"/>
</dbReference>
<dbReference type="InterPro" id="IPR035107">
    <property type="entry name" value="tRNA_thiolation_TtcA_Ctu1"/>
</dbReference>
<dbReference type="InterPro" id="IPR012089">
    <property type="entry name" value="tRNA_Cyd_32_2_STrfase"/>
</dbReference>
<evidence type="ECO:0000256" key="14">
    <source>
        <dbReference type="SAM" id="MobiDB-lite"/>
    </source>
</evidence>
<dbReference type="GO" id="GO:0005524">
    <property type="term" value="F:ATP binding"/>
    <property type="evidence" value="ECO:0007669"/>
    <property type="project" value="UniProtKB-UniRule"/>
</dbReference>
<feature type="short sequence motif" description="PP-loop motif" evidence="13">
    <location>
        <begin position="72"/>
        <end position="77"/>
    </location>
</feature>
<feature type="compositionally biased region" description="Basic and acidic residues" evidence="14">
    <location>
        <begin position="1"/>
        <end position="13"/>
    </location>
</feature>
<keyword evidence="7 13" id="KW-0547">Nucleotide-binding</keyword>
<feature type="binding site" evidence="13">
    <location>
        <position position="147"/>
    </location>
    <ligand>
        <name>[4Fe-4S] cluster</name>
        <dbReference type="ChEBI" id="CHEBI:49883"/>
    </ligand>
</feature>
<dbReference type="NCBIfam" id="NF007972">
    <property type="entry name" value="PRK10696.1"/>
    <property type="match status" value="1"/>
</dbReference>
<feature type="region of interest" description="Disordered" evidence="14">
    <location>
        <begin position="1"/>
        <end position="35"/>
    </location>
</feature>
<proteinExistence type="inferred from homology"/>
<evidence type="ECO:0000256" key="11">
    <source>
        <dbReference type="ARBA" id="ARBA00023004"/>
    </source>
</evidence>
<dbReference type="GO" id="GO:0051539">
    <property type="term" value="F:4 iron, 4 sulfur cluster binding"/>
    <property type="evidence" value="ECO:0007669"/>
    <property type="project" value="UniProtKB-UniRule"/>
</dbReference>
<keyword evidence="9 13" id="KW-0460">Magnesium</keyword>
<evidence type="ECO:0000256" key="10">
    <source>
        <dbReference type="ARBA" id="ARBA00022884"/>
    </source>
</evidence>
<dbReference type="Proteomes" id="UP000462362">
    <property type="component" value="Unassembled WGS sequence"/>
</dbReference>
<evidence type="ECO:0000256" key="2">
    <source>
        <dbReference type="ARBA" id="ARBA00022490"/>
    </source>
</evidence>
<evidence type="ECO:0000256" key="4">
    <source>
        <dbReference type="ARBA" id="ARBA00022679"/>
    </source>
</evidence>
<dbReference type="GO" id="GO:0000049">
    <property type="term" value="F:tRNA binding"/>
    <property type="evidence" value="ECO:0007669"/>
    <property type="project" value="UniProtKB-KW"/>
</dbReference>
<comment type="subcellular location">
    <subcellularLocation>
        <location evidence="13">Cytoplasm</location>
    </subcellularLocation>
</comment>
<comment type="cofactor">
    <cofactor evidence="13">
        <name>Mg(2+)</name>
        <dbReference type="ChEBI" id="CHEBI:18420"/>
    </cofactor>
</comment>
<protein>
    <recommendedName>
        <fullName evidence="13">tRNA-cytidine(32) 2-sulfurtransferase</fullName>
        <ecNumber evidence="13">2.8.1.-</ecNumber>
    </recommendedName>
    <alternativeName>
        <fullName evidence="13">Two-thiocytidine biosynthesis protein A</fullName>
    </alternativeName>
    <alternativeName>
        <fullName evidence="13">tRNA 2-thiocytidine biosynthesis protein TtcA</fullName>
    </alternativeName>
</protein>
<evidence type="ECO:0000256" key="8">
    <source>
        <dbReference type="ARBA" id="ARBA00022840"/>
    </source>
</evidence>
<dbReference type="GO" id="GO:0016783">
    <property type="term" value="F:sulfurtransferase activity"/>
    <property type="evidence" value="ECO:0007669"/>
    <property type="project" value="UniProtKB-UniRule"/>
</dbReference>
<evidence type="ECO:0000313" key="17">
    <source>
        <dbReference type="Proteomes" id="UP000462362"/>
    </source>
</evidence>
<comment type="subunit">
    <text evidence="13">Homodimer.</text>
</comment>